<protein>
    <submittedName>
        <fullName evidence="3">Uncharacterized protein</fullName>
    </submittedName>
</protein>
<sequence>MIPVEITEPSLLNTTFEKQSNSETRLAELDLIEEERELARYRKEAMKVKIAQKYDKYVKPRNFKEENLVMWKIEIQRKPTGEGKLTPNWECPYRITKIQVTDTGEKSGARDPVFEVEVKNLCSCAVASVFLSSRGFASSIDVDPTLFRRQGDEYLVNDGKAIASSQSVKFRYAWDRPFAMAPASLQAQC</sequence>
<dbReference type="PANTHER" id="PTHR33184:SF32">
    <property type="entry name" value="EXPRESSED PROTEIN"/>
    <property type="match status" value="1"/>
</dbReference>
<keyword evidence="1" id="KW-0732">Signal</keyword>
<dbReference type="PANTHER" id="PTHR33184">
    <property type="entry name" value="PROTEIN TAPETUM DETERMINANT 1-LIKE-RELATED"/>
    <property type="match status" value="1"/>
</dbReference>
<evidence type="ECO:0000313" key="3">
    <source>
        <dbReference type="EMBL" id="WOL05001.1"/>
    </source>
</evidence>
<keyword evidence="4" id="KW-1185">Reference proteome</keyword>
<dbReference type="AlphaFoldDB" id="A0AAQ3QA25"/>
<dbReference type="GO" id="GO:0001709">
    <property type="term" value="P:cell fate determination"/>
    <property type="evidence" value="ECO:0007669"/>
    <property type="project" value="TreeGrafter"/>
</dbReference>
<evidence type="ECO:0000256" key="2">
    <source>
        <dbReference type="SAM" id="Coils"/>
    </source>
</evidence>
<dbReference type="Pfam" id="PF24068">
    <property type="entry name" value="TPD1_C"/>
    <property type="match status" value="1"/>
</dbReference>
<dbReference type="InterPro" id="IPR040361">
    <property type="entry name" value="TPD1"/>
</dbReference>
<name>A0AAQ3QA25_9LILI</name>
<accession>A0AAQ3QA25</accession>
<keyword evidence="2" id="KW-0175">Coiled coil</keyword>
<dbReference type="EMBL" id="CP136893">
    <property type="protein sequence ID" value="WOL05001.1"/>
    <property type="molecule type" value="Genomic_DNA"/>
</dbReference>
<evidence type="ECO:0000256" key="1">
    <source>
        <dbReference type="ARBA" id="ARBA00022729"/>
    </source>
</evidence>
<feature type="coiled-coil region" evidence="2">
    <location>
        <begin position="24"/>
        <end position="51"/>
    </location>
</feature>
<proteinExistence type="predicted"/>
<gene>
    <name evidence="3" type="ORF">Cni_G13724</name>
</gene>
<organism evidence="3 4">
    <name type="scientific">Canna indica</name>
    <name type="common">Indian-shot</name>
    <dbReference type="NCBI Taxonomy" id="4628"/>
    <lineage>
        <taxon>Eukaryota</taxon>
        <taxon>Viridiplantae</taxon>
        <taxon>Streptophyta</taxon>
        <taxon>Embryophyta</taxon>
        <taxon>Tracheophyta</taxon>
        <taxon>Spermatophyta</taxon>
        <taxon>Magnoliopsida</taxon>
        <taxon>Liliopsida</taxon>
        <taxon>Zingiberales</taxon>
        <taxon>Cannaceae</taxon>
        <taxon>Canna</taxon>
    </lineage>
</organism>
<reference evidence="3 4" key="1">
    <citation type="submission" date="2023-10" db="EMBL/GenBank/DDBJ databases">
        <title>Chromosome-scale genome assembly provides insights into flower coloration mechanisms of Canna indica.</title>
        <authorList>
            <person name="Li C."/>
        </authorList>
    </citation>
    <scope>NUCLEOTIDE SEQUENCE [LARGE SCALE GENOMIC DNA]</scope>
    <source>
        <tissue evidence="3">Flower</tissue>
    </source>
</reference>
<evidence type="ECO:0000313" key="4">
    <source>
        <dbReference type="Proteomes" id="UP001327560"/>
    </source>
</evidence>
<dbReference type="Proteomes" id="UP001327560">
    <property type="component" value="Chromosome 4"/>
</dbReference>